<dbReference type="InterPro" id="IPR050135">
    <property type="entry name" value="dGTPase-like"/>
</dbReference>
<dbReference type="PANTHER" id="PTHR11373:SF4">
    <property type="entry name" value="DEOXYNUCLEOSIDE TRIPHOSPHATE TRIPHOSPHOHYDROLASE SAMHD1"/>
    <property type="match status" value="1"/>
</dbReference>
<dbReference type="InterPro" id="IPR006674">
    <property type="entry name" value="HD_domain"/>
</dbReference>
<reference evidence="2" key="1">
    <citation type="submission" date="2021-01" db="EMBL/GenBank/DDBJ databases">
        <authorList>
            <person name="Corre E."/>
            <person name="Pelletier E."/>
            <person name="Niang G."/>
            <person name="Scheremetjew M."/>
            <person name="Finn R."/>
            <person name="Kale V."/>
            <person name="Holt S."/>
            <person name="Cochrane G."/>
            <person name="Meng A."/>
            <person name="Brown T."/>
            <person name="Cohen L."/>
        </authorList>
    </citation>
    <scope>NUCLEOTIDE SEQUENCE</scope>
    <source>
        <strain evidence="2">GSBS06</strain>
    </source>
</reference>
<evidence type="ECO:0000259" key="1">
    <source>
        <dbReference type="Pfam" id="PF01966"/>
    </source>
</evidence>
<organism evidence="2">
    <name type="scientific">Aplanochytrium stocchinoi</name>
    <dbReference type="NCBI Taxonomy" id="215587"/>
    <lineage>
        <taxon>Eukaryota</taxon>
        <taxon>Sar</taxon>
        <taxon>Stramenopiles</taxon>
        <taxon>Bigyra</taxon>
        <taxon>Labyrinthulomycetes</taxon>
        <taxon>Thraustochytrida</taxon>
        <taxon>Thraustochytriidae</taxon>
        <taxon>Aplanochytrium</taxon>
    </lineage>
</organism>
<gene>
    <name evidence="2" type="ORF">ASTO00021_LOCUS986</name>
</gene>
<dbReference type="PANTHER" id="PTHR11373">
    <property type="entry name" value="DEOXYNUCLEOSIDE TRIPHOSPHATE TRIPHOSPHOHYDROLASE"/>
    <property type="match status" value="1"/>
</dbReference>
<sequence length="359" mass="41195">MFLIGEILTLLGRLWRSRPILHFDKIYGVFLIWHPTITLLIRSQGLQRLAHITQHGTPTMTGMVKPVYRLQHMIGAMLLVKKAGGSLDEQIAALLHDMTHTAFSHVIDLVYRKELAGKSLHEQNVLEFVKLTDIPGILGRGWEKYFKEENWKLMEQPSPRLCADRGDYSPRDGVAFGETTPTFTRRYYASITNFNGLMAISSIDVARELCKLCIRTNFNQYNNPKGIGLYYSSAAALRRAVDIQYMSLKDFKTKPCQEVWDRLIKSQDKIIKEKLRMVFEDAKMNPNKTVFKLVEAGTDPPSKSAILLEKDVKIKPRYIDPLVKLSDEKALKISYLDQDLRERISALKSHFVDVYYNGP</sequence>
<dbReference type="GO" id="GO:0008832">
    <property type="term" value="F:dGTPase activity"/>
    <property type="evidence" value="ECO:0007669"/>
    <property type="project" value="TreeGrafter"/>
</dbReference>
<dbReference type="SUPFAM" id="SSF109604">
    <property type="entry name" value="HD-domain/PDEase-like"/>
    <property type="match status" value="1"/>
</dbReference>
<dbReference type="GO" id="GO:0006203">
    <property type="term" value="P:dGTP catabolic process"/>
    <property type="evidence" value="ECO:0007669"/>
    <property type="project" value="TreeGrafter"/>
</dbReference>
<accession>A0A7S3PA57</accession>
<dbReference type="Gene3D" id="1.10.3210.10">
    <property type="entry name" value="Hypothetical protein af1432"/>
    <property type="match status" value="1"/>
</dbReference>
<dbReference type="EMBL" id="HBIN01001604">
    <property type="protein sequence ID" value="CAE0430624.1"/>
    <property type="molecule type" value="Transcribed_RNA"/>
</dbReference>
<dbReference type="Pfam" id="PF01966">
    <property type="entry name" value="HD"/>
    <property type="match status" value="1"/>
</dbReference>
<dbReference type="AlphaFoldDB" id="A0A7S3PA57"/>
<evidence type="ECO:0000313" key="2">
    <source>
        <dbReference type="EMBL" id="CAE0430624.1"/>
    </source>
</evidence>
<protein>
    <recommendedName>
        <fullName evidence="1">HD domain-containing protein</fullName>
    </recommendedName>
</protein>
<proteinExistence type="predicted"/>
<feature type="domain" description="HD" evidence="1">
    <location>
        <begin position="69"/>
        <end position="135"/>
    </location>
</feature>
<name>A0A7S3PA57_9STRA</name>